<evidence type="ECO:0000313" key="3">
    <source>
        <dbReference type="Proteomes" id="UP000286246"/>
    </source>
</evidence>
<dbReference type="EMBL" id="RAPY01000002">
    <property type="protein sequence ID" value="RKE52650.1"/>
    <property type="molecule type" value="Genomic_DNA"/>
</dbReference>
<keyword evidence="1" id="KW-1133">Transmembrane helix</keyword>
<dbReference type="PROSITE" id="PS51257">
    <property type="entry name" value="PROKAR_LIPOPROTEIN"/>
    <property type="match status" value="1"/>
</dbReference>
<evidence type="ECO:0000313" key="2">
    <source>
        <dbReference type="EMBL" id="RKE52650.1"/>
    </source>
</evidence>
<feature type="transmembrane region" description="Helical" evidence="1">
    <location>
        <begin position="144"/>
        <end position="162"/>
    </location>
</feature>
<gene>
    <name evidence="2" type="ORF">DFQ12_2892</name>
</gene>
<reference evidence="2 3" key="1">
    <citation type="submission" date="2018-09" db="EMBL/GenBank/DDBJ databases">
        <title>Genomic Encyclopedia of Type Strains, Phase III (KMG-III): the genomes of soil and plant-associated and newly described type strains.</title>
        <authorList>
            <person name="Whitman W."/>
        </authorList>
    </citation>
    <scope>NUCLEOTIDE SEQUENCE [LARGE SCALE GENOMIC DNA]</scope>
    <source>
        <strain evidence="2 3">CECT 7938</strain>
    </source>
</reference>
<comment type="caution">
    <text evidence="2">The sequence shown here is derived from an EMBL/GenBank/DDBJ whole genome shotgun (WGS) entry which is preliminary data.</text>
</comment>
<evidence type="ECO:0000256" key="1">
    <source>
        <dbReference type="SAM" id="Phobius"/>
    </source>
</evidence>
<sequence length="166" mass="19237">MKNILRLTVMLLLVSSCGLFKKITKTKESRTVEANEKMAELSSVDSSRRHLEIEQSYNRLLTGSEALMQIEGEEIEISPNGVVRIGKGRINKRRTHYSDSSNGVEKYLSDQRRESAHNVHYKEDKLRIDERASKRMVQPAGTNIFYFLIGLLVVIFLLVWWLRRRA</sequence>
<proteinExistence type="predicted"/>
<protein>
    <submittedName>
        <fullName evidence="2">Uncharacterized protein</fullName>
    </submittedName>
</protein>
<keyword evidence="3" id="KW-1185">Reference proteome</keyword>
<dbReference type="Proteomes" id="UP000286246">
    <property type="component" value="Unassembled WGS sequence"/>
</dbReference>
<accession>A0A420B784</accession>
<keyword evidence="1" id="KW-0472">Membrane</keyword>
<dbReference type="RefSeq" id="WP_147420410.1">
    <property type="nucleotide sequence ID" value="NZ_RAPY01000002.1"/>
</dbReference>
<keyword evidence="1" id="KW-0812">Transmembrane</keyword>
<organism evidence="2 3">
    <name type="scientific">Sphingobacterium detergens</name>
    <dbReference type="NCBI Taxonomy" id="1145106"/>
    <lineage>
        <taxon>Bacteria</taxon>
        <taxon>Pseudomonadati</taxon>
        <taxon>Bacteroidota</taxon>
        <taxon>Sphingobacteriia</taxon>
        <taxon>Sphingobacteriales</taxon>
        <taxon>Sphingobacteriaceae</taxon>
        <taxon>Sphingobacterium</taxon>
    </lineage>
</organism>
<dbReference type="AlphaFoldDB" id="A0A420B784"/>
<dbReference type="OrthoDB" id="709566at2"/>
<name>A0A420B784_SPHD1</name>